<dbReference type="Proteomes" id="UP000287798">
    <property type="component" value="Unassembled WGS sequence"/>
</dbReference>
<accession>A0A426QIJ6</accession>
<dbReference type="CDD" id="cd04590">
    <property type="entry name" value="CBS_pair_CorC_HlyC_assoc"/>
    <property type="match status" value="1"/>
</dbReference>
<keyword evidence="3" id="KW-1003">Cell membrane</keyword>
<reference evidence="13 14" key="1">
    <citation type="journal article" date="2010" name="Int. J. Syst. Evol. Microbiol.">
        <title>Thiohalobacter thiocyanaticus gen. nov., sp. nov., a moderately halophilic, sulfur-oxidizing gammaproteobacterium from hypersaline lakes, that utilizes thiocyanate.</title>
        <authorList>
            <person name="Sorokin D.Y."/>
            <person name="Kovaleva O.L."/>
            <person name="Tourova T.P."/>
            <person name="Muyzer G."/>
        </authorList>
    </citation>
    <scope>NUCLEOTIDE SEQUENCE [LARGE SCALE GENOMIC DNA]</scope>
    <source>
        <strain evidence="13 14">Hrh1</strain>
    </source>
</reference>
<dbReference type="SUPFAM" id="SSF56176">
    <property type="entry name" value="FAD-binding/transporter-associated domain-like"/>
    <property type="match status" value="1"/>
</dbReference>
<comment type="similarity">
    <text evidence="2">Belongs to the UPF0053 family.</text>
</comment>
<dbReference type="InterPro" id="IPR002550">
    <property type="entry name" value="CNNM"/>
</dbReference>
<dbReference type="GO" id="GO:0005886">
    <property type="term" value="C:plasma membrane"/>
    <property type="evidence" value="ECO:0007669"/>
    <property type="project" value="UniProtKB-SubCell"/>
</dbReference>
<evidence type="ECO:0000256" key="1">
    <source>
        <dbReference type="ARBA" id="ARBA00004651"/>
    </source>
</evidence>
<dbReference type="SUPFAM" id="SSF54631">
    <property type="entry name" value="CBS-domain pair"/>
    <property type="match status" value="1"/>
</dbReference>
<dbReference type="Gene3D" id="3.30.465.10">
    <property type="match status" value="1"/>
</dbReference>
<comment type="caution">
    <text evidence="13">The sequence shown here is derived from an EMBL/GenBank/DDBJ whole genome shotgun (WGS) entry which is preliminary data.</text>
</comment>
<dbReference type="GO" id="GO:0050660">
    <property type="term" value="F:flavin adenine dinucleotide binding"/>
    <property type="evidence" value="ECO:0007669"/>
    <property type="project" value="InterPro"/>
</dbReference>
<sequence length="455" mass="49919">MDPISTLAGVGQSLWAFFQLDPALLADPEVGVRLALQVVLLAGSAFFSGSETALFSLSRLDLHKLNRERHPRSATLHALLDSPRKLIISILCGNEIINIAAVANMTALLVLLYGPERAGILSIVIMVPLLLVVGEITPKIIAVSNPVRVSAGLVAAPLSRWVRLITPVRWALRGVADRITTWIVGEERAAENILRLDEFRSIVDEVASEGELHATERSLIYQLLDAGATEIVEIMTPRTRVAFIEAGQSAADMIAQFRAIRHSRVPVYQNHPDNLIGFMRIETVLPLVMEGTDPAGVDPEDLVSPPIVVPPTKKVDEMFDFFRTNNARAAVVLNEFGGVEGIITLRDVLTFIFGHLSGEIRGQELYTTKDEDVYEVPGDMRLVDFNNLTNFAIHDPRMTTIGGVAFRHLDRLPRVGDEVVVEGYTLTVLEVAEQRIIRLRVARQGTPPASASEAT</sequence>
<dbReference type="InterPro" id="IPR036318">
    <property type="entry name" value="FAD-bd_PCMH-like_sf"/>
</dbReference>
<organism evidence="13 14">
    <name type="scientific">Thiohalobacter thiocyanaticus</name>
    <dbReference type="NCBI Taxonomy" id="585455"/>
    <lineage>
        <taxon>Bacteria</taxon>
        <taxon>Pseudomonadati</taxon>
        <taxon>Pseudomonadota</taxon>
        <taxon>Gammaproteobacteria</taxon>
        <taxon>Thiohalobacterales</taxon>
        <taxon>Thiohalobacteraceae</taxon>
        <taxon>Thiohalobacter</taxon>
    </lineage>
</organism>
<evidence type="ECO:0000256" key="6">
    <source>
        <dbReference type="ARBA" id="ARBA00022989"/>
    </source>
</evidence>
<dbReference type="InterPro" id="IPR016169">
    <property type="entry name" value="FAD-bd_PCMH_sub2"/>
</dbReference>
<dbReference type="InterPro" id="IPR000644">
    <property type="entry name" value="CBS_dom"/>
</dbReference>
<dbReference type="PROSITE" id="PS51371">
    <property type="entry name" value="CBS"/>
    <property type="match status" value="2"/>
</dbReference>
<gene>
    <name evidence="13" type="ORF">D6C00_06245</name>
</gene>
<dbReference type="AlphaFoldDB" id="A0A426QIJ6"/>
<evidence type="ECO:0000313" key="13">
    <source>
        <dbReference type="EMBL" id="RRQ21579.1"/>
    </source>
</evidence>
<dbReference type="Pfam" id="PF01595">
    <property type="entry name" value="CNNM"/>
    <property type="match status" value="1"/>
</dbReference>
<evidence type="ECO:0000259" key="11">
    <source>
        <dbReference type="PROSITE" id="PS51371"/>
    </source>
</evidence>
<dbReference type="EMBL" id="QZMU01000001">
    <property type="protein sequence ID" value="RRQ21579.1"/>
    <property type="molecule type" value="Genomic_DNA"/>
</dbReference>
<keyword evidence="7 9" id="KW-0129">CBS domain</keyword>
<evidence type="ECO:0000256" key="4">
    <source>
        <dbReference type="ARBA" id="ARBA00022692"/>
    </source>
</evidence>
<proteinExistence type="inferred from homology"/>
<dbReference type="SMART" id="SM01091">
    <property type="entry name" value="CorC_HlyC"/>
    <property type="match status" value="1"/>
</dbReference>
<dbReference type="InterPro" id="IPR046342">
    <property type="entry name" value="CBS_dom_sf"/>
</dbReference>
<feature type="domain" description="CNNM transmembrane" evidence="12">
    <location>
        <begin position="26"/>
        <end position="216"/>
    </location>
</feature>
<dbReference type="InterPro" id="IPR044751">
    <property type="entry name" value="Ion_transp-like_CBS"/>
</dbReference>
<evidence type="ECO:0000256" key="2">
    <source>
        <dbReference type="ARBA" id="ARBA00006337"/>
    </source>
</evidence>
<feature type="domain" description="CBS" evidence="11">
    <location>
        <begin position="302"/>
        <end position="360"/>
    </location>
</feature>
<dbReference type="PANTHER" id="PTHR22777:SF32">
    <property type="entry name" value="UPF0053 INNER MEMBRANE PROTEIN YFJD"/>
    <property type="match status" value="1"/>
</dbReference>
<dbReference type="Pfam" id="PF00571">
    <property type="entry name" value="CBS"/>
    <property type="match status" value="1"/>
</dbReference>
<dbReference type="RefSeq" id="WP_125180922.1">
    <property type="nucleotide sequence ID" value="NZ_QZMU01000001.1"/>
</dbReference>
<dbReference type="PANTHER" id="PTHR22777">
    <property type="entry name" value="HEMOLYSIN-RELATED"/>
    <property type="match status" value="1"/>
</dbReference>
<dbReference type="Gene3D" id="3.10.580.10">
    <property type="entry name" value="CBS-domain"/>
    <property type="match status" value="1"/>
</dbReference>
<evidence type="ECO:0000256" key="7">
    <source>
        <dbReference type="ARBA" id="ARBA00023122"/>
    </source>
</evidence>
<dbReference type="OrthoDB" id="9797674at2"/>
<feature type="domain" description="CBS" evidence="11">
    <location>
        <begin position="235"/>
        <end position="294"/>
    </location>
</feature>
<evidence type="ECO:0000256" key="8">
    <source>
        <dbReference type="ARBA" id="ARBA00023136"/>
    </source>
</evidence>
<keyword evidence="6 10" id="KW-1133">Transmembrane helix</keyword>
<keyword evidence="5" id="KW-0677">Repeat</keyword>
<evidence type="ECO:0000256" key="5">
    <source>
        <dbReference type="ARBA" id="ARBA00022737"/>
    </source>
</evidence>
<evidence type="ECO:0000256" key="3">
    <source>
        <dbReference type="ARBA" id="ARBA00022475"/>
    </source>
</evidence>
<dbReference type="InterPro" id="IPR005170">
    <property type="entry name" value="Transptr-assoc_dom"/>
</dbReference>
<evidence type="ECO:0000256" key="9">
    <source>
        <dbReference type="PROSITE-ProRule" id="PRU00703"/>
    </source>
</evidence>
<dbReference type="PROSITE" id="PS51846">
    <property type="entry name" value="CNNM"/>
    <property type="match status" value="1"/>
</dbReference>
<evidence type="ECO:0000256" key="10">
    <source>
        <dbReference type="PROSITE-ProRule" id="PRU01193"/>
    </source>
</evidence>
<keyword evidence="8 10" id="KW-0472">Membrane</keyword>
<protein>
    <submittedName>
        <fullName evidence="13">HlyC/CorC family transporter</fullName>
    </submittedName>
</protein>
<dbReference type="Pfam" id="PF03471">
    <property type="entry name" value="CorC_HlyC"/>
    <property type="match status" value="1"/>
</dbReference>
<comment type="subcellular location">
    <subcellularLocation>
        <location evidence="1">Cell membrane</location>
        <topology evidence="1">Multi-pass membrane protein</topology>
    </subcellularLocation>
</comment>
<name>A0A426QIJ6_9GAMM</name>
<keyword evidence="14" id="KW-1185">Reference proteome</keyword>
<evidence type="ECO:0000313" key="14">
    <source>
        <dbReference type="Proteomes" id="UP000287798"/>
    </source>
</evidence>
<evidence type="ECO:0000259" key="12">
    <source>
        <dbReference type="PROSITE" id="PS51846"/>
    </source>
</evidence>
<keyword evidence="4 10" id="KW-0812">Transmembrane</keyword>